<keyword evidence="3" id="KW-1185">Reference proteome</keyword>
<dbReference type="Proteomes" id="UP001164705">
    <property type="component" value="Chromosome"/>
</dbReference>
<sequence length="618" mass="71230">MVIIKGIDGSFKQSLNKAAVELSIMPIPYNIKNQAKSFIDVAVDSVATGIAGFMLIFLIKKLNLSTSYITVIVILFVFIWIVLIYRLREAYFNSFRTNIQRTLLSNDEGTNDKKRYETTIVAARRILNAEKPEDILSLLEQLSDYKILALQSSIINLLEHPSHQVKAEAIKQLFKYDKGTAIEKVEALVHEKDDGLVYTALDYIIHHSNNNANHFFDKYLNHENDYISNAALLCLAKEAEQNTKLSEKYSLNKRIDERVRALNTPEGFSRKEAVAELLITIAYSRIQKHYTFITVHLNNRDPYIAKHAIKAAGITASERFIEDLLEYLAEKEFRKTTIKALKNYGSSITKTILAYDKSEILRDNVKEHLPKVIQSFGTQNAVQVLLRLLRSNDVIIRLQVSRSLLRLKARNENLFFNKRVLKREIIKESEYYKDTIDAIFSIQNDIKNTSLEPKNDNDIELLIARESLIDVLEEQLETSLKIIFKLLSLIYDEADIKVSYSGLLSDIKEAKVNALEFLDNLLKSQLKTKVLPLVEYAIMEEDDLHSDILKIKTLPEKVYISRLLRKRGKRIKLELLHLIKVLDDKSFLTLITPLKKHMNKEVKFFAHDTIESLTDVRR</sequence>
<dbReference type="EMBL" id="CP113088">
    <property type="protein sequence ID" value="WAC02401.1"/>
    <property type="molecule type" value="Genomic_DNA"/>
</dbReference>
<dbReference type="RefSeq" id="WP_267676998.1">
    <property type="nucleotide sequence ID" value="NZ_CP113088.1"/>
</dbReference>
<dbReference type="InterPro" id="IPR011989">
    <property type="entry name" value="ARM-like"/>
</dbReference>
<keyword evidence="1" id="KW-0812">Transmembrane</keyword>
<gene>
    <name evidence="2" type="ORF">N7U66_01380</name>
</gene>
<feature type="transmembrane region" description="Helical" evidence="1">
    <location>
        <begin position="38"/>
        <end position="59"/>
    </location>
</feature>
<dbReference type="Gene3D" id="1.25.10.10">
    <property type="entry name" value="Leucine-rich Repeat Variant"/>
    <property type="match status" value="1"/>
</dbReference>
<keyword evidence="1" id="KW-0472">Membrane</keyword>
<evidence type="ECO:0008006" key="4">
    <source>
        <dbReference type="Google" id="ProtNLM"/>
    </source>
</evidence>
<keyword evidence="1" id="KW-1133">Transmembrane helix</keyword>
<evidence type="ECO:0000256" key="1">
    <source>
        <dbReference type="SAM" id="Phobius"/>
    </source>
</evidence>
<organism evidence="2 3">
    <name type="scientific">Lacinutrix neustonica</name>
    <dbReference type="NCBI Taxonomy" id="2980107"/>
    <lineage>
        <taxon>Bacteria</taxon>
        <taxon>Pseudomonadati</taxon>
        <taxon>Bacteroidota</taxon>
        <taxon>Flavobacteriia</taxon>
        <taxon>Flavobacteriales</taxon>
        <taxon>Flavobacteriaceae</taxon>
        <taxon>Lacinutrix</taxon>
    </lineage>
</organism>
<reference evidence="2" key="1">
    <citation type="submission" date="2022-11" db="EMBL/GenBank/DDBJ databases">
        <title>Lacinutrix neustonica HL-RS19T sp. nov., isolated from the surface microlayer sample of brackish Lake Shihwa.</title>
        <authorList>
            <person name="Choi J.Y."/>
            <person name="Hwang C.Y."/>
        </authorList>
    </citation>
    <scope>NUCLEOTIDE SEQUENCE</scope>
    <source>
        <strain evidence="2">HL-RS19</strain>
    </source>
</reference>
<name>A0A9E8MWM8_9FLAO</name>
<dbReference type="SUPFAM" id="SSF48371">
    <property type="entry name" value="ARM repeat"/>
    <property type="match status" value="1"/>
</dbReference>
<dbReference type="KEGG" id="lnu:N7U66_01380"/>
<proteinExistence type="predicted"/>
<evidence type="ECO:0000313" key="2">
    <source>
        <dbReference type="EMBL" id="WAC02401.1"/>
    </source>
</evidence>
<dbReference type="AlphaFoldDB" id="A0A9E8MWM8"/>
<evidence type="ECO:0000313" key="3">
    <source>
        <dbReference type="Proteomes" id="UP001164705"/>
    </source>
</evidence>
<feature type="transmembrane region" description="Helical" evidence="1">
    <location>
        <begin position="65"/>
        <end position="87"/>
    </location>
</feature>
<accession>A0A9E8MWM8</accession>
<dbReference type="InterPro" id="IPR016024">
    <property type="entry name" value="ARM-type_fold"/>
</dbReference>
<protein>
    <recommendedName>
        <fullName evidence="4">HEAT repeat domain-containing protein</fullName>
    </recommendedName>
</protein>